<protein>
    <recommendedName>
        <fullName evidence="2">BTB domain-containing protein</fullName>
    </recommendedName>
</protein>
<dbReference type="SMART" id="SM00225">
    <property type="entry name" value="BTB"/>
    <property type="match status" value="1"/>
</dbReference>
<evidence type="ECO:0000313" key="3">
    <source>
        <dbReference type="EMBL" id="KIZ07800.1"/>
    </source>
</evidence>
<dbReference type="PROSITE" id="PS50097">
    <property type="entry name" value="BTB"/>
    <property type="match status" value="1"/>
</dbReference>
<dbReference type="Proteomes" id="UP000054498">
    <property type="component" value="Unassembled WGS sequence"/>
</dbReference>
<dbReference type="EMBL" id="KK100231">
    <property type="protein sequence ID" value="KIZ07800.1"/>
    <property type="molecule type" value="Genomic_DNA"/>
</dbReference>
<dbReference type="CDD" id="cd18186">
    <property type="entry name" value="BTB_POZ_ZBTB_KLHL-like"/>
    <property type="match status" value="1"/>
</dbReference>
<evidence type="ECO:0000259" key="2">
    <source>
        <dbReference type="PROSITE" id="PS50097"/>
    </source>
</evidence>
<dbReference type="AlphaFoldDB" id="A0A0D2MZF5"/>
<dbReference type="RefSeq" id="XP_013906819.1">
    <property type="nucleotide sequence ID" value="XM_014051365.1"/>
</dbReference>
<dbReference type="Pfam" id="PF00651">
    <property type="entry name" value="BTB"/>
    <property type="match status" value="1"/>
</dbReference>
<keyword evidence="4" id="KW-1185">Reference proteome</keyword>
<accession>A0A0D2MZF5</accession>
<reference evidence="3 4" key="1">
    <citation type="journal article" date="2013" name="BMC Genomics">
        <title>Reconstruction of the lipid metabolism for the microalga Monoraphidium neglectum from its genome sequence reveals characteristics suitable for biofuel production.</title>
        <authorList>
            <person name="Bogen C."/>
            <person name="Al-Dilaimi A."/>
            <person name="Albersmeier A."/>
            <person name="Wichmann J."/>
            <person name="Grundmann M."/>
            <person name="Rupp O."/>
            <person name="Lauersen K.J."/>
            <person name="Blifernez-Klassen O."/>
            <person name="Kalinowski J."/>
            <person name="Goesmann A."/>
            <person name="Mussgnug J.H."/>
            <person name="Kruse O."/>
        </authorList>
    </citation>
    <scope>NUCLEOTIDE SEQUENCE [LARGE SCALE GENOMIC DNA]</scope>
    <source>
        <strain evidence="3 4">SAG 48.87</strain>
    </source>
</reference>
<proteinExistence type="predicted"/>
<dbReference type="Gene3D" id="3.30.710.10">
    <property type="entry name" value="Potassium Channel Kv1.1, Chain A"/>
    <property type="match status" value="1"/>
</dbReference>
<sequence length="219" mass="23236">MSRLASAWLNSEYADAEALITLHETGGELSDTCLLVARLPVHRLILAAASPYFAALFERWAQRHHDTCERPACVLHVTAPEDVPAAVALLRCCYTGTFEDLVQSGSSAPTLLLAPAGHNKGGTCGIDAASSGPAAAATCWQQLAVRTLVLADRLDVAGVAESCVSALSGRLFAHQMEWECAMAALWLLPEPLAHQQMVAPLRRMAQVRIARDAAGTAAP</sequence>
<gene>
    <name evidence="3" type="ORF">MNEG_0158</name>
</gene>
<dbReference type="InterPro" id="IPR000210">
    <property type="entry name" value="BTB/POZ_dom"/>
</dbReference>
<dbReference type="SUPFAM" id="SSF54695">
    <property type="entry name" value="POZ domain"/>
    <property type="match status" value="1"/>
</dbReference>
<dbReference type="InterPro" id="IPR011333">
    <property type="entry name" value="SKP1/BTB/POZ_sf"/>
</dbReference>
<name>A0A0D2MZF5_9CHLO</name>
<feature type="domain" description="BTB" evidence="2">
    <location>
        <begin position="16"/>
        <end position="96"/>
    </location>
</feature>
<evidence type="ECO:0000256" key="1">
    <source>
        <dbReference type="ARBA" id="ARBA00004906"/>
    </source>
</evidence>
<organism evidence="3 4">
    <name type="scientific">Monoraphidium neglectum</name>
    <dbReference type="NCBI Taxonomy" id="145388"/>
    <lineage>
        <taxon>Eukaryota</taxon>
        <taxon>Viridiplantae</taxon>
        <taxon>Chlorophyta</taxon>
        <taxon>core chlorophytes</taxon>
        <taxon>Chlorophyceae</taxon>
        <taxon>CS clade</taxon>
        <taxon>Sphaeropleales</taxon>
        <taxon>Selenastraceae</taxon>
        <taxon>Monoraphidium</taxon>
    </lineage>
</organism>
<dbReference type="KEGG" id="mng:MNEG_0158"/>
<comment type="pathway">
    <text evidence="1">Protein modification; protein ubiquitination.</text>
</comment>
<evidence type="ECO:0000313" key="4">
    <source>
        <dbReference type="Proteomes" id="UP000054498"/>
    </source>
</evidence>
<dbReference type="GeneID" id="25726276"/>
<dbReference type="OrthoDB" id="6359816at2759"/>